<dbReference type="OrthoDB" id="1436606at2759"/>
<dbReference type="PROSITE" id="PS00108">
    <property type="entry name" value="PROTEIN_KINASE_ST"/>
    <property type="match status" value="1"/>
</dbReference>
<dbReference type="GO" id="GO:0005737">
    <property type="term" value="C:cytoplasm"/>
    <property type="evidence" value="ECO:0007669"/>
    <property type="project" value="TreeGrafter"/>
</dbReference>
<evidence type="ECO:0000256" key="5">
    <source>
        <dbReference type="ARBA" id="ARBA00022840"/>
    </source>
</evidence>
<dbReference type="PROSITE" id="PS50011">
    <property type="entry name" value="PROTEIN_KINASE_DOM"/>
    <property type="match status" value="1"/>
</dbReference>
<keyword evidence="2" id="KW-0808">Transferase</keyword>
<dbReference type="AlphaFoldDB" id="A0A371EA96"/>
<dbReference type="STRING" id="157652.A0A371EA96"/>
<sequence length="234" mass="26100">MHKSDPSSSADLPPSFSDLVAHKASEGNAATLCSPFDHFINARELGDLRSVGSSFQLQSHTVHITIWGFLHFAKGMVDTRAQLILLVKNNTFSVLNRSIGHPDGEDSMDMSMLALRKMMMPHLKKVLSNQKIALLSQLRHQNIVQYYGFETVGNKLYTYLEYVVGGSIYKLLQEYGQFGQLAIRIFTQQILLGLAFLHAKNMVHRDIKGANILVDTNGQVKLADFGMAKHIIGQ</sequence>
<dbReference type="Gene3D" id="1.10.510.10">
    <property type="entry name" value="Transferase(Phosphotransferase) domain 1"/>
    <property type="match status" value="1"/>
</dbReference>
<evidence type="ECO:0000256" key="4">
    <source>
        <dbReference type="ARBA" id="ARBA00022777"/>
    </source>
</evidence>
<keyword evidence="4 7" id="KW-0418">Kinase</keyword>
<dbReference type="GO" id="GO:0005524">
    <property type="term" value="F:ATP binding"/>
    <property type="evidence" value="ECO:0007669"/>
    <property type="project" value="UniProtKB-KW"/>
</dbReference>
<name>A0A371EA96_MUCPR</name>
<dbReference type="Pfam" id="PF00069">
    <property type="entry name" value="Pkinase"/>
    <property type="match status" value="1"/>
</dbReference>
<dbReference type="Proteomes" id="UP000257109">
    <property type="component" value="Unassembled WGS sequence"/>
</dbReference>
<dbReference type="InterPro" id="IPR008271">
    <property type="entry name" value="Ser/Thr_kinase_AS"/>
</dbReference>
<dbReference type="EMBL" id="QJKJ01015171">
    <property type="protein sequence ID" value="RDX62953.1"/>
    <property type="molecule type" value="Genomic_DNA"/>
</dbReference>
<feature type="non-terminal residue" evidence="7">
    <location>
        <position position="1"/>
    </location>
</feature>
<dbReference type="GO" id="GO:0004709">
    <property type="term" value="F:MAP kinase kinase kinase activity"/>
    <property type="evidence" value="ECO:0007669"/>
    <property type="project" value="TreeGrafter"/>
</dbReference>
<keyword evidence="3" id="KW-0547">Nucleotide-binding</keyword>
<comment type="caution">
    <text evidence="7">The sequence shown here is derived from an EMBL/GenBank/DDBJ whole genome shotgun (WGS) entry which is preliminary data.</text>
</comment>
<proteinExistence type="inferred from homology"/>
<gene>
    <name evidence="7" type="primary">YDA</name>
    <name evidence="7" type="ORF">CR513_58664</name>
</gene>
<evidence type="ECO:0000256" key="2">
    <source>
        <dbReference type="ARBA" id="ARBA00022679"/>
    </source>
</evidence>
<dbReference type="SUPFAM" id="SSF56112">
    <property type="entry name" value="Protein kinase-like (PK-like)"/>
    <property type="match status" value="1"/>
</dbReference>
<comment type="similarity">
    <text evidence="1">Belongs to the protein kinase superfamily. STE Ser/Thr protein kinase family. MAP kinase kinase kinase subfamily.</text>
</comment>
<dbReference type="PANTHER" id="PTHR48016:SF45">
    <property type="entry name" value="OS04G0559800 PROTEIN"/>
    <property type="match status" value="1"/>
</dbReference>
<dbReference type="InterPro" id="IPR000719">
    <property type="entry name" value="Prot_kinase_dom"/>
</dbReference>
<accession>A0A371EA96</accession>
<evidence type="ECO:0000256" key="1">
    <source>
        <dbReference type="ARBA" id="ARBA00006529"/>
    </source>
</evidence>
<dbReference type="InterPro" id="IPR011009">
    <property type="entry name" value="Kinase-like_dom_sf"/>
</dbReference>
<evidence type="ECO:0000313" key="7">
    <source>
        <dbReference type="EMBL" id="RDX62953.1"/>
    </source>
</evidence>
<reference evidence="7" key="1">
    <citation type="submission" date="2018-05" db="EMBL/GenBank/DDBJ databases">
        <title>Draft genome of Mucuna pruriens seed.</title>
        <authorList>
            <person name="Nnadi N.E."/>
            <person name="Vos R."/>
            <person name="Hasami M.H."/>
            <person name="Devisetty U.K."/>
            <person name="Aguiy J.C."/>
        </authorList>
    </citation>
    <scope>NUCLEOTIDE SEQUENCE [LARGE SCALE GENOMIC DNA]</scope>
    <source>
        <strain evidence="7">JCA_2017</strain>
    </source>
</reference>
<feature type="domain" description="Protein kinase" evidence="6">
    <location>
        <begin position="81"/>
        <end position="234"/>
    </location>
</feature>
<keyword evidence="8" id="KW-1185">Reference proteome</keyword>
<dbReference type="SMART" id="SM00220">
    <property type="entry name" value="S_TKc"/>
    <property type="match status" value="1"/>
</dbReference>
<keyword evidence="5" id="KW-0067">ATP-binding</keyword>
<organism evidence="7 8">
    <name type="scientific">Mucuna pruriens</name>
    <name type="common">Velvet bean</name>
    <name type="synonym">Dolichos pruriens</name>
    <dbReference type="NCBI Taxonomy" id="157652"/>
    <lineage>
        <taxon>Eukaryota</taxon>
        <taxon>Viridiplantae</taxon>
        <taxon>Streptophyta</taxon>
        <taxon>Embryophyta</taxon>
        <taxon>Tracheophyta</taxon>
        <taxon>Spermatophyta</taxon>
        <taxon>Magnoliopsida</taxon>
        <taxon>eudicotyledons</taxon>
        <taxon>Gunneridae</taxon>
        <taxon>Pentapetalae</taxon>
        <taxon>rosids</taxon>
        <taxon>fabids</taxon>
        <taxon>Fabales</taxon>
        <taxon>Fabaceae</taxon>
        <taxon>Papilionoideae</taxon>
        <taxon>50 kb inversion clade</taxon>
        <taxon>NPAAA clade</taxon>
        <taxon>indigoferoid/millettioid clade</taxon>
        <taxon>Phaseoleae</taxon>
        <taxon>Mucuna</taxon>
    </lineage>
</organism>
<evidence type="ECO:0000259" key="6">
    <source>
        <dbReference type="PROSITE" id="PS50011"/>
    </source>
</evidence>
<protein>
    <submittedName>
        <fullName evidence="7">Mitogen-activated protein kinase kinase kinase YODA</fullName>
    </submittedName>
</protein>
<dbReference type="InterPro" id="IPR050538">
    <property type="entry name" value="MAP_kinase_kinase_kinase"/>
</dbReference>
<evidence type="ECO:0000256" key="3">
    <source>
        <dbReference type="ARBA" id="ARBA00022741"/>
    </source>
</evidence>
<evidence type="ECO:0000313" key="8">
    <source>
        <dbReference type="Proteomes" id="UP000257109"/>
    </source>
</evidence>
<dbReference type="PANTHER" id="PTHR48016">
    <property type="entry name" value="MAP KINASE KINASE KINASE SSK2-RELATED-RELATED"/>
    <property type="match status" value="1"/>
</dbReference>